<dbReference type="EMBL" id="PDCG01000006">
    <property type="protein sequence ID" value="RBP97412.1"/>
    <property type="molecule type" value="Genomic_DNA"/>
</dbReference>
<dbReference type="AlphaFoldDB" id="A0A366K834"/>
<evidence type="ECO:0000256" key="1">
    <source>
        <dbReference type="SAM" id="Phobius"/>
    </source>
</evidence>
<keyword evidence="3" id="KW-0255">Endonuclease</keyword>
<dbReference type="Pfam" id="PF03372">
    <property type="entry name" value="Exo_endo_phos"/>
    <property type="match status" value="1"/>
</dbReference>
<keyword evidence="1" id="KW-0472">Membrane</keyword>
<dbReference type="InterPro" id="IPR005135">
    <property type="entry name" value="Endo/exonuclease/phosphatase"/>
</dbReference>
<evidence type="ECO:0000259" key="2">
    <source>
        <dbReference type="Pfam" id="PF03372"/>
    </source>
</evidence>
<dbReference type="OrthoDB" id="2340043at2"/>
<proteinExistence type="predicted"/>
<dbReference type="Gene3D" id="3.60.10.10">
    <property type="entry name" value="Endonuclease/exonuclease/phosphatase"/>
    <property type="match status" value="1"/>
</dbReference>
<dbReference type="InterPro" id="IPR036691">
    <property type="entry name" value="Endo/exonu/phosph_ase_sf"/>
</dbReference>
<keyword evidence="4" id="KW-1185">Reference proteome</keyword>
<dbReference type="GO" id="GO:0004519">
    <property type="term" value="F:endonuclease activity"/>
    <property type="evidence" value="ECO:0007669"/>
    <property type="project" value="UniProtKB-KW"/>
</dbReference>
<gene>
    <name evidence="3" type="ORF">CRD60_06460</name>
</gene>
<keyword evidence="3" id="KW-0378">Hydrolase</keyword>
<feature type="transmembrane region" description="Helical" evidence="1">
    <location>
        <begin position="37"/>
        <end position="56"/>
    </location>
</feature>
<keyword evidence="1" id="KW-1133">Transmembrane helix</keyword>
<dbReference type="RefSeq" id="WP_113860475.1">
    <property type="nucleotide sequence ID" value="NZ_PDCG01000006.1"/>
</dbReference>
<comment type="caution">
    <text evidence="3">The sequence shown here is derived from an EMBL/GenBank/DDBJ whole genome shotgun (WGS) entry which is preliminary data.</text>
</comment>
<feature type="domain" description="Endonuclease/exonuclease/phosphatase" evidence="2">
    <location>
        <begin position="106"/>
        <end position="351"/>
    </location>
</feature>
<sequence>MPSFMVWLLAVPLVCIAGWWSLRFLPVALAWHKPLPYAIALVRFLWLPALLLALLAGLTGHWVLAGLALMECLVVIAGLSPYFRRILTPQGHLDASYETADDLTVMTLNCRFGQARARDIIDALLHYDVDVLALQELSSDLVKSLESEGLGKLLPYRQLGQELPGDNGGFNGIWTRLETISSTPKILDIPAAQSPAITVHLNRVDQSAQVGRAANLAATGATSVQVLKPQNDTEITLVSTHPKSPMRGLRHWSDGITGLASLVHGPSGTRSSTQATSLIVMGDLNSGLDHSSFRSLLAAGFTDASLAQAQGFTRSFPSWIPWPRLELDHVLTTGPLSTESIRPLTIPGSDHLALIARLRFG</sequence>
<keyword evidence="1" id="KW-0812">Transmembrane</keyword>
<name>A0A366K834_9BIFI</name>
<dbReference type="SUPFAM" id="SSF56219">
    <property type="entry name" value="DNase I-like"/>
    <property type="match status" value="1"/>
</dbReference>
<accession>A0A366K834</accession>
<dbReference type="Proteomes" id="UP000252530">
    <property type="component" value="Unassembled WGS sequence"/>
</dbReference>
<feature type="transmembrane region" description="Helical" evidence="1">
    <location>
        <begin position="62"/>
        <end position="83"/>
    </location>
</feature>
<feature type="transmembrane region" description="Helical" evidence="1">
    <location>
        <begin position="6"/>
        <end position="25"/>
    </location>
</feature>
<evidence type="ECO:0000313" key="3">
    <source>
        <dbReference type="EMBL" id="RBP97412.1"/>
    </source>
</evidence>
<evidence type="ECO:0000313" key="4">
    <source>
        <dbReference type="Proteomes" id="UP000252530"/>
    </source>
</evidence>
<reference evidence="3 4" key="1">
    <citation type="submission" date="2017-10" db="EMBL/GenBank/DDBJ databases">
        <title>Bifidobacterium xylocopum sp. nov. and Bifidobacterium aemilianum sp. nov., from the carpenter bee (Xylocopa violacea) digestive tract.</title>
        <authorList>
            <person name="Alberoni D."/>
            <person name="Baffoni L."/>
            <person name="Di Gioia D."/>
            <person name="Gaggia F."/>
            <person name="Biavati B."/>
        </authorList>
    </citation>
    <scope>NUCLEOTIDE SEQUENCE [LARGE SCALE GENOMIC DNA]</scope>
    <source>
        <strain evidence="3 4">XV10</strain>
    </source>
</reference>
<protein>
    <submittedName>
        <fullName evidence="3">Endonuclease</fullName>
    </submittedName>
</protein>
<keyword evidence="3" id="KW-0540">Nuclease</keyword>
<organism evidence="3 4">
    <name type="scientific">Bifidobacterium aemilianum</name>
    <dbReference type="NCBI Taxonomy" id="2493120"/>
    <lineage>
        <taxon>Bacteria</taxon>
        <taxon>Bacillati</taxon>
        <taxon>Actinomycetota</taxon>
        <taxon>Actinomycetes</taxon>
        <taxon>Bifidobacteriales</taxon>
        <taxon>Bifidobacteriaceae</taxon>
        <taxon>Bifidobacterium</taxon>
    </lineage>
</organism>